<keyword evidence="2" id="KW-1185">Reference proteome</keyword>
<proteinExistence type="predicted"/>
<dbReference type="RefSeq" id="WP_155441778.1">
    <property type="nucleotide sequence ID" value="NZ_WNLA01000024.1"/>
</dbReference>
<evidence type="ECO:0000313" key="1">
    <source>
        <dbReference type="EMBL" id="MTW05429.1"/>
    </source>
</evidence>
<accession>A0A6L6Q7K1</accession>
<sequence>MIPQLKNNEVKFISPEKLKRLIPMSLALLSPYLLAGEHESKINSICRLIASSKSPTVFLIDKSKNISTGPINLGKYGYINNDEDYNVILTDYKVIITPARLKVIPCAGSCLSVKKAKSLCPGTATYDLAYTRINKRRDINDLSWLPFKVDTYATFPDVEDPASPYPVGVTYHFEQRIVGEMYDASKKH</sequence>
<reference evidence="1 2" key="1">
    <citation type="submission" date="2019-11" db="EMBL/GenBank/DDBJ databases">
        <title>Type strains purchased from KCTC, JCM and DSMZ.</title>
        <authorList>
            <person name="Lu H."/>
        </authorList>
    </citation>
    <scope>NUCLEOTIDE SEQUENCE [LARGE SCALE GENOMIC DNA]</scope>
    <source>
        <strain evidence="1 2">KCTC 42409</strain>
    </source>
</reference>
<dbReference type="Proteomes" id="UP000484015">
    <property type="component" value="Unassembled WGS sequence"/>
</dbReference>
<name>A0A6L6Q7K1_9BURK</name>
<evidence type="ECO:0000313" key="2">
    <source>
        <dbReference type="Proteomes" id="UP000484015"/>
    </source>
</evidence>
<comment type="caution">
    <text evidence="1">The sequence shown here is derived from an EMBL/GenBank/DDBJ whole genome shotgun (WGS) entry which is preliminary data.</text>
</comment>
<dbReference type="AlphaFoldDB" id="A0A6L6Q7K1"/>
<gene>
    <name evidence="1" type="ORF">GM668_25430</name>
</gene>
<dbReference type="EMBL" id="WNLA01000024">
    <property type="protein sequence ID" value="MTW05429.1"/>
    <property type="molecule type" value="Genomic_DNA"/>
</dbReference>
<protein>
    <submittedName>
        <fullName evidence="1">Uncharacterized protein</fullName>
    </submittedName>
</protein>
<organism evidence="1 2">
    <name type="scientific">Pseudoduganella ginsengisoli</name>
    <dbReference type="NCBI Taxonomy" id="1462440"/>
    <lineage>
        <taxon>Bacteria</taxon>
        <taxon>Pseudomonadati</taxon>
        <taxon>Pseudomonadota</taxon>
        <taxon>Betaproteobacteria</taxon>
        <taxon>Burkholderiales</taxon>
        <taxon>Oxalobacteraceae</taxon>
        <taxon>Telluria group</taxon>
        <taxon>Pseudoduganella</taxon>
    </lineage>
</organism>